<feature type="region of interest" description="Disordered" evidence="10">
    <location>
        <begin position="118"/>
        <end position="202"/>
    </location>
</feature>
<accession>A0A1B7NK55</accession>
<evidence type="ECO:0000256" key="4">
    <source>
        <dbReference type="ARBA" id="ARBA00022679"/>
    </source>
</evidence>
<dbReference type="GO" id="GO:0000724">
    <property type="term" value="P:double-strand break repair via homologous recombination"/>
    <property type="evidence" value="ECO:0007669"/>
    <property type="project" value="InterPro"/>
</dbReference>
<dbReference type="GO" id="GO:0061665">
    <property type="term" value="F:SUMO ligase activity"/>
    <property type="evidence" value="ECO:0007669"/>
    <property type="project" value="TreeGrafter"/>
</dbReference>
<dbReference type="InterPro" id="IPR026846">
    <property type="entry name" value="Nse2(Mms21)"/>
</dbReference>
<comment type="pathway">
    <text evidence="2">Protein modification; protein sumoylation.</text>
</comment>
<feature type="compositionally biased region" description="Polar residues" evidence="10">
    <location>
        <begin position="17"/>
        <end position="38"/>
    </location>
</feature>
<dbReference type="GO" id="GO:0030915">
    <property type="term" value="C:Smc5-Smc6 complex"/>
    <property type="evidence" value="ECO:0007669"/>
    <property type="project" value="InterPro"/>
</dbReference>
<evidence type="ECO:0000256" key="7">
    <source>
        <dbReference type="ARBA" id="ARBA00022786"/>
    </source>
</evidence>
<feature type="compositionally biased region" description="Basic and acidic residues" evidence="10">
    <location>
        <begin position="163"/>
        <end position="189"/>
    </location>
</feature>
<dbReference type="InterPro" id="IPR004181">
    <property type="entry name" value="Znf_MIZ"/>
</dbReference>
<dbReference type="AlphaFoldDB" id="A0A1B7NK55"/>
<sequence length="202" mass="22876">MVHESKYPGDEIPPLPHSSTWFANTEQSTTTSEDTATRSGGAVANIERTEDDSDDLAIHSERASLRCPITLLPFTDPVKSRKCPHSFEREAIVAMIERMLISVYDLEMDVVAARRLRRAEERKKREDEEEGDDEDGEDVDVGDEDGDEDGEEVVVGRVKRMGKGKERANVKTERERGREREGEREESREVSVVPDTQMVDIE</sequence>
<keyword evidence="13" id="KW-1185">Reference proteome</keyword>
<evidence type="ECO:0000256" key="9">
    <source>
        <dbReference type="ARBA" id="ARBA00023242"/>
    </source>
</evidence>
<evidence type="ECO:0000256" key="10">
    <source>
        <dbReference type="SAM" id="MobiDB-lite"/>
    </source>
</evidence>
<dbReference type="PANTHER" id="PTHR21330">
    <property type="entry name" value="E3 SUMO-PROTEIN LIGASE NSE2"/>
    <property type="match status" value="1"/>
</dbReference>
<keyword evidence="5" id="KW-0479">Metal-binding</keyword>
<feature type="domain" description="SP-RING-type" evidence="11">
    <location>
        <begin position="54"/>
        <end position="98"/>
    </location>
</feature>
<dbReference type="PANTHER" id="PTHR21330:SF1">
    <property type="entry name" value="E3 SUMO-PROTEIN LIGASE NSE2"/>
    <property type="match status" value="1"/>
</dbReference>
<evidence type="ECO:0000256" key="3">
    <source>
        <dbReference type="ARBA" id="ARBA00008212"/>
    </source>
</evidence>
<dbReference type="SUPFAM" id="SSF57850">
    <property type="entry name" value="RING/U-box"/>
    <property type="match status" value="1"/>
</dbReference>
<dbReference type="Pfam" id="PF11789">
    <property type="entry name" value="zf-Nse"/>
    <property type="match status" value="1"/>
</dbReference>
<reference evidence="12 13" key="1">
    <citation type="submission" date="2015-07" db="EMBL/GenBank/DDBJ databases">
        <title>Emmonsia species relationships and genome sequence.</title>
        <authorList>
            <person name="Cuomo C.A."/>
            <person name="Schwartz I.S."/>
            <person name="Kenyon C."/>
            <person name="de Hoog G.S."/>
            <person name="Govender N.P."/>
            <person name="Botha A."/>
            <person name="Moreno L."/>
            <person name="de Vries M."/>
            <person name="Munoz J.F."/>
            <person name="Stielow J.B."/>
        </authorList>
    </citation>
    <scope>NUCLEOTIDE SEQUENCE [LARGE SCALE GENOMIC DNA]</scope>
    <source>
        <strain evidence="12 13">CBS 136260</strain>
    </source>
</reference>
<dbReference type="Proteomes" id="UP000091918">
    <property type="component" value="Unassembled WGS sequence"/>
</dbReference>
<proteinExistence type="inferred from homology"/>
<dbReference type="CDD" id="cd16651">
    <property type="entry name" value="SPL-RING_NSE2"/>
    <property type="match status" value="1"/>
</dbReference>
<comment type="subcellular location">
    <subcellularLocation>
        <location evidence="1">Nucleus</location>
    </subcellularLocation>
</comment>
<dbReference type="InterPro" id="IPR013083">
    <property type="entry name" value="Znf_RING/FYVE/PHD"/>
</dbReference>
<dbReference type="GO" id="GO:0016925">
    <property type="term" value="P:protein sumoylation"/>
    <property type="evidence" value="ECO:0007669"/>
    <property type="project" value="UniProtKB-UniPathway"/>
</dbReference>
<comment type="similarity">
    <text evidence="3">Belongs to the NSE2 family.</text>
</comment>
<feature type="region of interest" description="Disordered" evidence="10">
    <location>
        <begin position="1"/>
        <end position="51"/>
    </location>
</feature>
<evidence type="ECO:0000256" key="8">
    <source>
        <dbReference type="ARBA" id="ARBA00022833"/>
    </source>
</evidence>
<evidence type="ECO:0000256" key="1">
    <source>
        <dbReference type="ARBA" id="ARBA00004123"/>
    </source>
</evidence>
<gene>
    <name evidence="12" type="ORF">ACJ72_08483</name>
</gene>
<protein>
    <recommendedName>
        <fullName evidence="11">SP-RING-type domain-containing protein</fullName>
    </recommendedName>
</protein>
<name>A0A1B7NK55_9EURO</name>
<dbReference type="Gene3D" id="3.30.40.10">
    <property type="entry name" value="Zinc/RING finger domain, C3HC4 (zinc finger)"/>
    <property type="match status" value="1"/>
</dbReference>
<keyword evidence="4" id="KW-0808">Transferase</keyword>
<dbReference type="UniPathway" id="UPA00886"/>
<dbReference type="GO" id="GO:0005634">
    <property type="term" value="C:nucleus"/>
    <property type="evidence" value="ECO:0007669"/>
    <property type="project" value="UniProtKB-SubCell"/>
</dbReference>
<evidence type="ECO:0000313" key="13">
    <source>
        <dbReference type="Proteomes" id="UP000091918"/>
    </source>
</evidence>
<evidence type="ECO:0000313" key="12">
    <source>
        <dbReference type="EMBL" id="OAX77221.1"/>
    </source>
</evidence>
<keyword evidence="8" id="KW-0862">Zinc</keyword>
<keyword evidence="7" id="KW-0833">Ubl conjugation pathway</keyword>
<dbReference type="OrthoDB" id="756301at2759"/>
<evidence type="ECO:0000256" key="2">
    <source>
        <dbReference type="ARBA" id="ARBA00004718"/>
    </source>
</evidence>
<keyword evidence="9" id="KW-0539">Nucleus</keyword>
<feature type="compositionally biased region" description="Acidic residues" evidence="10">
    <location>
        <begin position="127"/>
        <end position="152"/>
    </location>
</feature>
<dbReference type="STRING" id="1658172.A0A1B7NK55"/>
<evidence type="ECO:0000256" key="6">
    <source>
        <dbReference type="ARBA" id="ARBA00022771"/>
    </source>
</evidence>
<organism evidence="12 13">
    <name type="scientific">Emergomyces africanus</name>
    <dbReference type="NCBI Taxonomy" id="1955775"/>
    <lineage>
        <taxon>Eukaryota</taxon>
        <taxon>Fungi</taxon>
        <taxon>Dikarya</taxon>
        <taxon>Ascomycota</taxon>
        <taxon>Pezizomycotina</taxon>
        <taxon>Eurotiomycetes</taxon>
        <taxon>Eurotiomycetidae</taxon>
        <taxon>Onygenales</taxon>
        <taxon>Ajellomycetaceae</taxon>
        <taxon>Emergomyces</taxon>
    </lineage>
</organism>
<dbReference type="EMBL" id="LGUA01003013">
    <property type="protein sequence ID" value="OAX77221.1"/>
    <property type="molecule type" value="Genomic_DNA"/>
</dbReference>
<keyword evidence="6" id="KW-0863">Zinc-finger</keyword>
<evidence type="ECO:0000256" key="5">
    <source>
        <dbReference type="ARBA" id="ARBA00022723"/>
    </source>
</evidence>
<comment type="caution">
    <text evidence="12">The sequence shown here is derived from an EMBL/GenBank/DDBJ whole genome shotgun (WGS) entry which is preliminary data.</text>
</comment>
<evidence type="ECO:0000259" key="11">
    <source>
        <dbReference type="Pfam" id="PF11789"/>
    </source>
</evidence>
<dbReference type="GO" id="GO:0008270">
    <property type="term" value="F:zinc ion binding"/>
    <property type="evidence" value="ECO:0007669"/>
    <property type="project" value="UniProtKB-KW"/>
</dbReference>